<dbReference type="CDD" id="cd02666">
    <property type="entry name" value="Peptidase_C19J"/>
    <property type="match status" value="1"/>
</dbReference>
<name>G8BYZ0_TETPH</name>
<keyword evidence="5" id="KW-0378">Hydrolase</keyword>
<gene>
    <name evidence="10" type="primary">TPHA0J02620</name>
    <name evidence="10" type="ordered locus">TPHA_0J02620</name>
</gene>
<dbReference type="GO" id="GO:0016579">
    <property type="term" value="P:protein deubiquitination"/>
    <property type="evidence" value="ECO:0007669"/>
    <property type="project" value="InterPro"/>
</dbReference>
<dbReference type="InterPro" id="IPR028889">
    <property type="entry name" value="USP"/>
</dbReference>
<dbReference type="PANTHER" id="PTHR43982">
    <property type="entry name" value="UBIQUITIN CARBOXYL-TERMINAL HYDROLASE"/>
    <property type="match status" value="1"/>
</dbReference>
<feature type="compositionally biased region" description="Polar residues" evidence="8">
    <location>
        <begin position="50"/>
        <end position="61"/>
    </location>
</feature>
<dbReference type="PROSITE" id="PS00972">
    <property type="entry name" value="USP_1"/>
    <property type="match status" value="1"/>
</dbReference>
<evidence type="ECO:0000256" key="7">
    <source>
        <dbReference type="SAM" id="Coils"/>
    </source>
</evidence>
<dbReference type="Pfam" id="PF13446">
    <property type="entry name" value="RPT"/>
    <property type="match status" value="2"/>
</dbReference>
<dbReference type="InterPro" id="IPR044635">
    <property type="entry name" value="UBP14-like"/>
</dbReference>
<dbReference type="GO" id="GO:0043161">
    <property type="term" value="P:proteasome-mediated ubiquitin-dependent protein catabolic process"/>
    <property type="evidence" value="ECO:0007669"/>
    <property type="project" value="InterPro"/>
</dbReference>
<feature type="coiled-coil region" evidence="7">
    <location>
        <begin position="1079"/>
        <end position="1106"/>
    </location>
</feature>
<organism evidence="10 11">
    <name type="scientific">Tetrapisispora phaffii (strain ATCC 24235 / CBS 4417 / NBRC 1672 / NRRL Y-8282 / UCD 70-5)</name>
    <name type="common">Yeast</name>
    <name type="synonym">Fabospora phaffii</name>
    <dbReference type="NCBI Taxonomy" id="1071381"/>
    <lineage>
        <taxon>Eukaryota</taxon>
        <taxon>Fungi</taxon>
        <taxon>Dikarya</taxon>
        <taxon>Ascomycota</taxon>
        <taxon>Saccharomycotina</taxon>
        <taxon>Saccharomycetes</taxon>
        <taxon>Saccharomycetales</taxon>
        <taxon>Saccharomycetaceae</taxon>
        <taxon>Tetrapisispora</taxon>
    </lineage>
</organism>
<evidence type="ECO:0000256" key="2">
    <source>
        <dbReference type="ARBA" id="ARBA00012759"/>
    </source>
</evidence>
<dbReference type="InterPro" id="IPR001394">
    <property type="entry name" value="Peptidase_C19_UCH"/>
</dbReference>
<evidence type="ECO:0000313" key="10">
    <source>
        <dbReference type="EMBL" id="CCE65082.1"/>
    </source>
</evidence>
<dbReference type="Gene3D" id="3.90.70.10">
    <property type="entry name" value="Cysteine proteinases"/>
    <property type="match status" value="1"/>
</dbReference>
<dbReference type="GO" id="GO:0070628">
    <property type="term" value="F:proteasome binding"/>
    <property type="evidence" value="ECO:0007669"/>
    <property type="project" value="TreeGrafter"/>
</dbReference>
<dbReference type="OrthoDB" id="2420415at2759"/>
<evidence type="ECO:0000256" key="4">
    <source>
        <dbReference type="ARBA" id="ARBA00022786"/>
    </source>
</evidence>
<dbReference type="RefSeq" id="XP_003687516.1">
    <property type="nucleotide sequence ID" value="XM_003687468.1"/>
</dbReference>
<dbReference type="PANTHER" id="PTHR43982:SF6">
    <property type="entry name" value="UBIQUITIN CARBOXYL-TERMINAL HYDROLASE 2-RELATED"/>
    <property type="match status" value="1"/>
</dbReference>
<evidence type="ECO:0000256" key="8">
    <source>
        <dbReference type="SAM" id="MobiDB-lite"/>
    </source>
</evidence>
<sequence length="1225" mass="142658">MHSEKGIKTNSNNTHKIHSKDSLYILAKKFKKLGEESKLKKHHHDADKINPNTANSSAQNVEKNDTSIDDGMHLLYQNIEKEGVFKTSQRILDDILTDIAFMSLDSEKSDDIDFKDGVLNLPTIKYSLWRKYIKPFKIILFNTNNPVVDVKLQHKSVTSPKNNTITELYGLLVPKIPRRSELNTFDEYIRSKPLYSIRITVKTRHRLEHKKKHIALTPYFLLDDFDKLHEVDKSDFPKFNKDSKDLLDFSIYISSDTNKIILIEIFKPAFNQTELDYLLSSASVLNRSNELDNLHEELQPDYNDAIVEEQIDTIEILLHCIMQNLKGSPERELEKQKTSFLLSDDVKLGTYVDIKWLEENFDIKVKEQKRKDHVSITLDEALKLSFDDPNPKNQAKFDKITRYAMELMYLGKVLQSFYSNEEEIEEYMEDTIFKQVKVHHTTSFWTQILNEYQSIFSSQKTSTRCVDEHFINLCIDSNVSEKDIITNYEIQLRTDPDNDSKYFESLKYVSRKFPDYIVLEKYCKENVIISKAAYLHALEIFKYSEEYFNAIEHVSEIWDKYTELVQSNNNNDDQYRVDLVDSFYSLATVKKSSPLIYITKYEPFFHPVTAYLKLNVDAKLDSENIVLAYTMQIREVPEHKIQFDRALFAIAIQRHDLSLLYVLKQNCSAFNECISNIILTSDDAFEIIGMPKTSSELSIINTFTKYWKETDDSNPVNFILASAALREVSKHRASALLRHFYEFGKVNPKMIDSELWPTGINNIGNTCYLNSLLQYYFSITLFREFIENYQSIESDLLNSNAEMSKRRVGGREIQNNEINRSVQFIYQVQDLFKLMVHTKSRKVTPSNQLAYLAFAPNNAEIKFKHKSELESSEEHQLTTSHSIALSSATSISHSDIDTQDHDISLNSTSYSNRLVAMVTRDDLETTLEIGNQQDVTECINTVLYQVETGSMPLYLDADNEQMDLVKELFYGETIQEICPIKKFIKGHEKRELYSSLLVNILDSPTDLYEVLDEYFADEYMSMEEYGEVKKTLSITKLPTILNIQIQRVYYDKEKLVPYKCGTALPFKNEIFLDRYIKGNKKENDVLEKARLELKLAKVKYRELVSEYNSVNKSISDRIITTYDRIEELNAVIEEEVTKDAKIRYSLFAVFIHRGQASFGHYWVYIRDFENGIWRKYNDHQVTGAHEDEIFKCVDGDISTPYFLAYVDSSKKSIVKPLVRDVTRAK</sequence>
<keyword evidence="7" id="KW-0175">Coiled coil</keyword>
<dbReference type="GeneID" id="11533023"/>
<dbReference type="InterPro" id="IPR018200">
    <property type="entry name" value="USP_CS"/>
</dbReference>
<dbReference type="InterPro" id="IPR038765">
    <property type="entry name" value="Papain-like_cys_pep_sf"/>
</dbReference>
<evidence type="ECO:0000256" key="6">
    <source>
        <dbReference type="ARBA" id="ARBA00022807"/>
    </source>
</evidence>
<dbReference type="OMA" id="MIDSELW"/>
<keyword evidence="3" id="KW-0645">Protease</keyword>
<evidence type="ECO:0000313" key="11">
    <source>
        <dbReference type="Proteomes" id="UP000005666"/>
    </source>
</evidence>
<dbReference type="EC" id="3.4.19.12" evidence="2"/>
<dbReference type="eggNOG" id="KOG1863">
    <property type="taxonomic scope" value="Eukaryota"/>
</dbReference>
<dbReference type="PROSITE" id="PS50235">
    <property type="entry name" value="USP_3"/>
    <property type="match status" value="1"/>
</dbReference>
<comment type="catalytic activity">
    <reaction evidence="1">
        <text>Thiol-dependent hydrolysis of ester, thioester, amide, peptide and isopeptide bonds formed by the C-terminal Gly of ubiquitin (a 76-residue protein attached to proteins as an intracellular targeting signal).</text>
        <dbReference type="EC" id="3.4.19.12"/>
    </reaction>
</comment>
<evidence type="ECO:0000256" key="5">
    <source>
        <dbReference type="ARBA" id="ARBA00022801"/>
    </source>
</evidence>
<dbReference type="InterPro" id="IPR025305">
    <property type="entry name" value="UCH_repeat_domain"/>
</dbReference>
<dbReference type="HOGENOM" id="CLU_003155_1_0_1"/>
<proteinExistence type="predicted"/>
<evidence type="ECO:0000259" key="9">
    <source>
        <dbReference type="PROSITE" id="PS50235"/>
    </source>
</evidence>
<keyword evidence="11" id="KW-1185">Reference proteome</keyword>
<dbReference type="Proteomes" id="UP000005666">
    <property type="component" value="Chromosome 10"/>
</dbReference>
<dbReference type="MEROPS" id="C19.003"/>
<dbReference type="AlphaFoldDB" id="G8BYZ0"/>
<reference evidence="10 11" key="1">
    <citation type="journal article" date="2011" name="Proc. Natl. Acad. Sci. U.S.A.">
        <title>Evolutionary erosion of yeast sex chromosomes by mating-type switching accidents.</title>
        <authorList>
            <person name="Gordon J.L."/>
            <person name="Armisen D."/>
            <person name="Proux-Wera E."/>
            <person name="Oheigeartaigh S.S."/>
            <person name="Byrne K.P."/>
            <person name="Wolfe K.H."/>
        </authorList>
    </citation>
    <scope>NUCLEOTIDE SEQUENCE [LARGE SCALE GENOMIC DNA]</scope>
    <source>
        <strain evidence="11">ATCC 24235 / CBS 4417 / NBRC 1672 / NRRL Y-8282 / UCD 70-5</strain>
    </source>
</reference>
<dbReference type="GO" id="GO:0004843">
    <property type="term" value="F:cysteine-type deubiquitinase activity"/>
    <property type="evidence" value="ECO:0007669"/>
    <property type="project" value="UniProtKB-EC"/>
</dbReference>
<evidence type="ECO:0000256" key="3">
    <source>
        <dbReference type="ARBA" id="ARBA00022670"/>
    </source>
</evidence>
<protein>
    <recommendedName>
        <fullName evidence="2">ubiquitinyl hydrolase 1</fullName>
        <ecNumber evidence="2">3.4.19.12</ecNumber>
    </recommendedName>
</protein>
<dbReference type="EMBL" id="HE612865">
    <property type="protein sequence ID" value="CCE65082.1"/>
    <property type="molecule type" value="Genomic_DNA"/>
</dbReference>
<evidence type="ECO:0000256" key="1">
    <source>
        <dbReference type="ARBA" id="ARBA00000707"/>
    </source>
</evidence>
<dbReference type="PROSITE" id="PS00973">
    <property type="entry name" value="USP_2"/>
    <property type="match status" value="1"/>
</dbReference>
<dbReference type="STRING" id="1071381.G8BYZ0"/>
<feature type="region of interest" description="Disordered" evidence="8">
    <location>
        <begin position="40"/>
        <end position="61"/>
    </location>
</feature>
<dbReference type="GO" id="GO:0061136">
    <property type="term" value="P:regulation of proteasomal protein catabolic process"/>
    <property type="evidence" value="ECO:0007669"/>
    <property type="project" value="TreeGrafter"/>
</dbReference>
<keyword evidence="6" id="KW-0788">Thiol protease</keyword>
<dbReference type="Pfam" id="PF00443">
    <property type="entry name" value="UCH"/>
    <property type="match status" value="1"/>
</dbReference>
<dbReference type="SUPFAM" id="SSF54001">
    <property type="entry name" value="Cysteine proteinases"/>
    <property type="match status" value="1"/>
</dbReference>
<dbReference type="KEGG" id="tpf:TPHA_0J02620"/>
<keyword evidence="4" id="KW-0833">Ubl conjugation pathway</keyword>
<feature type="domain" description="USP" evidence="9">
    <location>
        <begin position="758"/>
        <end position="1208"/>
    </location>
</feature>
<accession>G8BYZ0</accession>